<dbReference type="OrthoDB" id="120560at2759"/>
<accession>A0A9W6TBY1</accession>
<dbReference type="AlphaFoldDB" id="A0A9W6TBY1"/>
<protein>
    <submittedName>
        <fullName evidence="1">Unnamed protein product</fullName>
    </submittedName>
</protein>
<dbReference type="Proteomes" id="UP001165083">
    <property type="component" value="Unassembled WGS sequence"/>
</dbReference>
<organism evidence="1 2">
    <name type="scientific">Phytophthora lilii</name>
    <dbReference type="NCBI Taxonomy" id="2077276"/>
    <lineage>
        <taxon>Eukaryota</taxon>
        <taxon>Sar</taxon>
        <taxon>Stramenopiles</taxon>
        <taxon>Oomycota</taxon>
        <taxon>Peronosporomycetes</taxon>
        <taxon>Peronosporales</taxon>
        <taxon>Peronosporaceae</taxon>
        <taxon>Phytophthora</taxon>
    </lineage>
</organism>
<name>A0A9W6TBY1_9STRA</name>
<evidence type="ECO:0000313" key="1">
    <source>
        <dbReference type="EMBL" id="GMF11173.1"/>
    </source>
</evidence>
<evidence type="ECO:0000313" key="2">
    <source>
        <dbReference type="Proteomes" id="UP001165083"/>
    </source>
</evidence>
<comment type="caution">
    <text evidence="1">The sequence shown here is derived from an EMBL/GenBank/DDBJ whole genome shotgun (WGS) entry which is preliminary data.</text>
</comment>
<reference evidence="1" key="1">
    <citation type="submission" date="2023-04" db="EMBL/GenBank/DDBJ databases">
        <title>Phytophthora lilii NBRC 32176.</title>
        <authorList>
            <person name="Ichikawa N."/>
            <person name="Sato H."/>
            <person name="Tonouchi N."/>
        </authorList>
    </citation>
    <scope>NUCLEOTIDE SEQUENCE</scope>
    <source>
        <strain evidence="1">NBRC 32176</strain>
    </source>
</reference>
<gene>
    <name evidence="1" type="ORF">Plil01_000190700</name>
</gene>
<proteinExistence type="predicted"/>
<dbReference type="EMBL" id="BSXW01000066">
    <property type="protein sequence ID" value="GMF11173.1"/>
    <property type="molecule type" value="Genomic_DNA"/>
</dbReference>
<sequence length="69" mass="8295">MLKKRKFKAKMFKKWDNYRIDELTKKIGEENLSNKAITKLFMDYIENTGPRTYICDRFSRQASGKINNQ</sequence>
<keyword evidence="2" id="KW-1185">Reference proteome</keyword>